<feature type="compositionally biased region" description="Polar residues" evidence="5">
    <location>
        <begin position="63"/>
        <end position="79"/>
    </location>
</feature>
<dbReference type="PROSITE" id="PS50048">
    <property type="entry name" value="ZN2_CY6_FUNGAL_2"/>
    <property type="match status" value="1"/>
</dbReference>
<keyword evidence="2" id="KW-0805">Transcription regulation</keyword>
<protein>
    <recommendedName>
        <fullName evidence="6">Zn(2)-C6 fungal-type domain-containing protein</fullName>
    </recommendedName>
</protein>
<dbReference type="STRING" id="294746.A5DBA6"/>
<gene>
    <name evidence="7" type="ORF">PGUG_00561</name>
</gene>
<dbReference type="InterPro" id="IPR001138">
    <property type="entry name" value="Zn2Cys6_DnaBD"/>
</dbReference>
<evidence type="ECO:0000256" key="5">
    <source>
        <dbReference type="SAM" id="MobiDB-lite"/>
    </source>
</evidence>
<evidence type="ECO:0000259" key="6">
    <source>
        <dbReference type="PROSITE" id="PS50048"/>
    </source>
</evidence>
<dbReference type="HOGENOM" id="CLU_350252_0_0_1"/>
<reference evidence="7 8" key="1">
    <citation type="journal article" date="2009" name="Nature">
        <title>Evolution of pathogenicity and sexual reproduction in eight Candida genomes.</title>
        <authorList>
            <person name="Butler G."/>
            <person name="Rasmussen M.D."/>
            <person name="Lin M.F."/>
            <person name="Santos M.A."/>
            <person name="Sakthikumar S."/>
            <person name="Munro C.A."/>
            <person name="Rheinbay E."/>
            <person name="Grabherr M."/>
            <person name="Forche A."/>
            <person name="Reedy J.L."/>
            <person name="Agrafioti I."/>
            <person name="Arnaud M.B."/>
            <person name="Bates S."/>
            <person name="Brown A.J."/>
            <person name="Brunke S."/>
            <person name="Costanzo M.C."/>
            <person name="Fitzpatrick D.A."/>
            <person name="de Groot P.W."/>
            <person name="Harris D."/>
            <person name="Hoyer L.L."/>
            <person name="Hube B."/>
            <person name="Klis F.M."/>
            <person name="Kodira C."/>
            <person name="Lennard N."/>
            <person name="Logue M.E."/>
            <person name="Martin R."/>
            <person name="Neiman A.M."/>
            <person name="Nikolaou E."/>
            <person name="Quail M.A."/>
            <person name="Quinn J."/>
            <person name="Santos M.C."/>
            <person name="Schmitzberger F.F."/>
            <person name="Sherlock G."/>
            <person name="Shah P."/>
            <person name="Silverstein K.A."/>
            <person name="Skrzypek M.S."/>
            <person name="Soll D."/>
            <person name="Staggs R."/>
            <person name="Stansfield I."/>
            <person name="Stumpf M.P."/>
            <person name="Sudbery P.E."/>
            <person name="Srikantha T."/>
            <person name="Zeng Q."/>
            <person name="Berman J."/>
            <person name="Berriman M."/>
            <person name="Heitman J."/>
            <person name="Gow N.A."/>
            <person name="Lorenz M.C."/>
            <person name="Birren B.W."/>
            <person name="Kellis M."/>
            <person name="Cuomo C.A."/>
        </authorList>
    </citation>
    <scope>NUCLEOTIDE SEQUENCE [LARGE SCALE GENOMIC DNA]</scope>
    <source>
        <strain evidence="8">ATCC 6260 / CBS 566 / DSM 6381 / JCM 1539 / NBRC 10279 / NRRL Y-324</strain>
    </source>
</reference>
<dbReference type="Proteomes" id="UP000001997">
    <property type="component" value="Unassembled WGS sequence"/>
</dbReference>
<dbReference type="Pfam" id="PF00172">
    <property type="entry name" value="Zn_clus"/>
    <property type="match status" value="1"/>
</dbReference>
<evidence type="ECO:0000256" key="1">
    <source>
        <dbReference type="ARBA" id="ARBA00022833"/>
    </source>
</evidence>
<organism evidence="7 8">
    <name type="scientific">Meyerozyma guilliermondii (strain ATCC 6260 / CBS 566 / DSM 6381 / JCM 1539 / NBRC 10279 / NRRL Y-324)</name>
    <name type="common">Yeast</name>
    <name type="synonym">Candida guilliermondii</name>
    <dbReference type="NCBI Taxonomy" id="294746"/>
    <lineage>
        <taxon>Eukaryota</taxon>
        <taxon>Fungi</taxon>
        <taxon>Dikarya</taxon>
        <taxon>Ascomycota</taxon>
        <taxon>Saccharomycotina</taxon>
        <taxon>Pichiomycetes</taxon>
        <taxon>Debaryomycetaceae</taxon>
        <taxon>Meyerozyma</taxon>
    </lineage>
</organism>
<name>A5DBA6_PICGU</name>
<dbReference type="SUPFAM" id="SSF57701">
    <property type="entry name" value="Zn2/Cys6 DNA-binding domain"/>
    <property type="match status" value="1"/>
</dbReference>
<accession>A5DBA6</accession>
<evidence type="ECO:0000256" key="4">
    <source>
        <dbReference type="ARBA" id="ARBA00023163"/>
    </source>
</evidence>
<dbReference type="eggNOG" id="ENOG502QT79">
    <property type="taxonomic scope" value="Eukaryota"/>
</dbReference>
<dbReference type="CDD" id="cd00067">
    <property type="entry name" value="GAL4"/>
    <property type="match status" value="1"/>
</dbReference>
<dbReference type="GO" id="GO:0003677">
    <property type="term" value="F:DNA binding"/>
    <property type="evidence" value="ECO:0007669"/>
    <property type="project" value="UniProtKB-KW"/>
</dbReference>
<keyword evidence="1" id="KW-0862">Zinc</keyword>
<dbReference type="SMART" id="SM00066">
    <property type="entry name" value="GAL4"/>
    <property type="match status" value="1"/>
</dbReference>
<feature type="compositionally biased region" description="Polar residues" evidence="5">
    <location>
        <begin position="14"/>
        <end position="25"/>
    </location>
</feature>
<feature type="region of interest" description="Disordered" evidence="5">
    <location>
        <begin position="1"/>
        <end position="84"/>
    </location>
</feature>
<keyword evidence="4" id="KW-0804">Transcription</keyword>
<dbReference type="Gene3D" id="4.10.240.10">
    <property type="entry name" value="Zn(2)-C6 fungal-type DNA-binding domain"/>
    <property type="match status" value="1"/>
</dbReference>
<evidence type="ECO:0000313" key="7">
    <source>
        <dbReference type="EMBL" id="EDK36463.2"/>
    </source>
</evidence>
<dbReference type="GO" id="GO:0000981">
    <property type="term" value="F:DNA-binding transcription factor activity, RNA polymerase II-specific"/>
    <property type="evidence" value="ECO:0007669"/>
    <property type="project" value="InterPro"/>
</dbReference>
<dbReference type="AlphaFoldDB" id="A5DBA6"/>
<sequence length="787" mass="88433">MISPTRMSSHDSGSKMSTNSVSPDSKASFDEEMAPHPASSSSSTVGSAPPLLAQIGRSSSSSATIKSTNTQNGSGAQSQTKKRKTSHVRACDACAIRKVKCDSNRPCNHCVSNKITCTSVRQRKKCGPKNLHKKTLDSISSVSVPDSPIRAPVSTKYLLSDISSAEVVELLQMLNQPTVFSFLAPLTVPSTIKSFAKHIEFINDNSVNEGRILVDPTDPIFISKLSVIFTLILILIENLIKLLSLNHEFNFEVRNLTYYKNFKHHLQTKLSETLSTLDKLLIFPSFSLQFKQQITYYNQALTSLHLFRYYQIASLNEQQKLIYLRKAITFFQLVSIPVGNKSDLSTVQLYELYETVFESERFNLLFQFNLVLKDSNLLLREWVFSASSQVSTDYDNFMFQMLKVLNKYDLFNDKILGALSSYALVPSTSFRGENALESDDRYVPRVNFEVFKKELDMVQAKYSPSDSIIKNVILFKILVFYSKNLYFKVTDPLFEIINGINDALDPSDNMLSLSLSNQQVIPHLLQLLRFYVDIEQRSNGAPEFVNNKRSVIELSHKIVAVSPLGYCNVDNLIQSNRSLKFWYESLPQPYNRSDSEMEWRHSAANDAKEPNLYELLDELEISNLISNSQTPTTVISSSAPQAHTMALLPPRPHSTQLEQAISNGPSSHVEDTMVPSKVNIENEVDSNVTSLSPSINLADFNPVPITAPAPPVITPANIKREEVPEMNPLVVSESTKSLYNLFNQVHDDLTTTASSNSLSNLFHFGMNRDWKPPTQEEIKNSTSDFML</sequence>
<evidence type="ECO:0000313" key="8">
    <source>
        <dbReference type="Proteomes" id="UP000001997"/>
    </source>
</evidence>
<dbReference type="EMBL" id="CH408155">
    <property type="protein sequence ID" value="EDK36463.2"/>
    <property type="molecule type" value="Genomic_DNA"/>
</dbReference>
<dbReference type="OMA" id="NLCHFKV"/>
<feature type="domain" description="Zn(2)-C6 fungal-type" evidence="6">
    <location>
        <begin position="90"/>
        <end position="119"/>
    </location>
</feature>
<dbReference type="InterPro" id="IPR051439">
    <property type="entry name" value="XlnR/Xlr1"/>
</dbReference>
<dbReference type="InterPro" id="IPR036864">
    <property type="entry name" value="Zn2-C6_fun-type_DNA-bd_sf"/>
</dbReference>
<evidence type="ECO:0000256" key="2">
    <source>
        <dbReference type="ARBA" id="ARBA00023015"/>
    </source>
</evidence>
<keyword evidence="3" id="KW-0238">DNA-binding</keyword>
<dbReference type="GO" id="GO:0008270">
    <property type="term" value="F:zinc ion binding"/>
    <property type="evidence" value="ECO:0007669"/>
    <property type="project" value="InterPro"/>
</dbReference>
<feature type="compositionally biased region" description="Low complexity" evidence="5">
    <location>
        <begin position="35"/>
        <end position="50"/>
    </location>
</feature>
<dbReference type="VEuPathDB" id="FungiDB:PGUG_00561"/>
<dbReference type="RefSeq" id="XP_001487184.2">
    <property type="nucleotide sequence ID" value="XM_001487134.1"/>
</dbReference>
<dbReference type="PANTHER" id="PTHR47663:SF1">
    <property type="entry name" value="XYLANOLYTIC TRANSCRIPTIONAL ACTIVATOR XLNR-RELATED"/>
    <property type="match status" value="1"/>
</dbReference>
<evidence type="ECO:0000256" key="3">
    <source>
        <dbReference type="ARBA" id="ARBA00023125"/>
    </source>
</evidence>
<dbReference type="InParanoid" id="A5DBA6"/>
<dbReference type="PANTHER" id="PTHR47663">
    <property type="entry name" value="XYLANOLYTIC TRANSCRIPTIONAL ACTIVATOR XLNR-RELATED"/>
    <property type="match status" value="1"/>
</dbReference>
<dbReference type="KEGG" id="pgu:PGUG_00561"/>
<dbReference type="PROSITE" id="PS00463">
    <property type="entry name" value="ZN2_CY6_FUNGAL_1"/>
    <property type="match status" value="1"/>
</dbReference>
<dbReference type="GeneID" id="5128951"/>
<dbReference type="OrthoDB" id="2534600at2759"/>
<keyword evidence="8" id="KW-1185">Reference proteome</keyword>
<proteinExistence type="predicted"/>